<dbReference type="AlphaFoldDB" id="A0A1E5KUZ5"/>
<evidence type="ECO:0000313" key="1">
    <source>
        <dbReference type="EMBL" id="OEH81608.1"/>
    </source>
</evidence>
<accession>A0A1E5KUZ5</accession>
<name>A0A1E5KUZ5_9ENTE</name>
<reference evidence="1 2" key="1">
    <citation type="submission" date="2016-09" db="EMBL/GenBank/DDBJ databases">
        <authorList>
            <person name="Capua I."/>
            <person name="De Benedictis P."/>
            <person name="Joannis T."/>
            <person name="Lombin L.H."/>
            <person name="Cattoli G."/>
        </authorList>
    </citation>
    <scope>NUCLEOTIDE SEQUENCE [LARGE SCALE GENOMIC DNA]</scope>
    <source>
        <strain evidence="1 2">LMG 25899</strain>
    </source>
</reference>
<sequence>MFKIRYKIFDDLEDELEGNEFYGENGYFQLIVGQYEYGVYLDKELDSLSVSIYWWMRYLIEATLKLKEKNIIYVSDIETPKIWIELKKKNNANMTISKIESPKLDGFSVIESESRIESKKVDWGEEIDLEKYKRELIRISEKYLNNLYSLNSKKNIYIEELEKLLKQLKNQEKI</sequence>
<dbReference type="RefSeq" id="WP_069699409.1">
    <property type="nucleotide sequence ID" value="NZ_JAGGMA010000045.1"/>
</dbReference>
<gene>
    <name evidence="1" type="ORF">BCR26_16165</name>
</gene>
<dbReference type="Proteomes" id="UP000095256">
    <property type="component" value="Unassembled WGS sequence"/>
</dbReference>
<organism evidence="1 2">
    <name type="scientific">Enterococcus rivorum</name>
    <dbReference type="NCBI Taxonomy" id="762845"/>
    <lineage>
        <taxon>Bacteria</taxon>
        <taxon>Bacillati</taxon>
        <taxon>Bacillota</taxon>
        <taxon>Bacilli</taxon>
        <taxon>Lactobacillales</taxon>
        <taxon>Enterococcaceae</taxon>
        <taxon>Enterococcus</taxon>
    </lineage>
</organism>
<comment type="caution">
    <text evidence="1">The sequence shown here is derived from an EMBL/GenBank/DDBJ whole genome shotgun (WGS) entry which is preliminary data.</text>
</comment>
<keyword evidence="2" id="KW-1185">Reference proteome</keyword>
<dbReference type="EMBL" id="MIEK01000041">
    <property type="protein sequence ID" value="OEH81608.1"/>
    <property type="molecule type" value="Genomic_DNA"/>
</dbReference>
<proteinExistence type="predicted"/>
<dbReference type="STRING" id="762845.BCR26_16165"/>
<dbReference type="OrthoDB" id="2083819at2"/>
<evidence type="ECO:0000313" key="2">
    <source>
        <dbReference type="Proteomes" id="UP000095256"/>
    </source>
</evidence>
<protein>
    <submittedName>
        <fullName evidence="1">Uncharacterized protein</fullName>
    </submittedName>
</protein>